<dbReference type="PANTHER" id="PTHR11575">
    <property type="entry name" value="5'-NUCLEOTIDASE-RELATED"/>
    <property type="match status" value="1"/>
</dbReference>
<dbReference type="Gene3D" id="3.90.780.10">
    <property type="entry name" value="5'-Nucleotidase, C-terminal domain"/>
    <property type="match status" value="1"/>
</dbReference>
<proteinExistence type="inferred from homology"/>
<dbReference type="SUPFAM" id="SSF55816">
    <property type="entry name" value="5'-nucleotidase (syn. UDP-sugar hydrolase), C-terminal domain"/>
    <property type="match status" value="1"/>
</dbReference>
<reference evidence="5" key="2">
    <citation type="journal article" date="2021" name="PeerJ">
        <title>Extensive microbial diversity within the chicken gut microbiome revealed by metagenomics and culture.</title>
        <authorList>
            <person name="Gilroy R."/>
            <person name="Ravi A."/>
            <person name="Getino M."/>
            <person name="Pursley I."/>
            <person name="Horton D.L."/>
            <person name="Alikhan N.F."/>
            <person name="Baker D."/>
            <person name="Gharbi K."/>
            <person name="Hall N."/>
            <person name="Watson M."/>
            <person name="Adriaenssens E.M."/>
            <person name="Foster-Nyarko E."/>
            <person name="Jarju S."/>
            <person name="Secka A."/>
            <person name="Antonio M."/>
            <person name="Oren A."/>
            <person name="Chaudhuri R.R."/>
            <person name="La Ragione R."/>
            <person name="Hildebrand F."/>
            <person name="Pallen M.J."/>
        </authorList>
    </citation>
    <scope>NUCLEOTIDE SEQUENCE</scope>
    <source>
        <strain evidence="5">D5-748</strain>
    </source>
</reference>
<dbReference type="InterPro" id="IPR036907">
    <property type="entry name" value="5'-Nucleotdase_C_sf"/>
</dbReference>
<evidence type="ECO:0000313" key="6">
    <source>
        <dbReference type="Proteomes" id="UP000823619"/>
    </source>
</evidence>
<dbReference type="EMBL" id="JADIMO010000074">
    <property type="protein sequence ID" value="MBO8445218.1"/>
    <property type="molecule type" value="Genomic_DNA"/>
</dbReference>
<comment type="caution">
    <text evidence="5">The sequence shown here is derived from an EMBL/GenBank/DDBJ whole genome shotgun (WGS) entry which is preliminary data.</text>
</comment>
<feature type="chain" id="PRO_5039747487" evidence="2">
    <location>
        <begin position="23"/>
        <end position="586"/>
    </location>
</feature>
<dbReference type="PANTHER" id="PTHR11575:SF6">
    <property type="entry name" value="2',3'-CYCLIC-NUCLEOTIDE 2'-PHOSPHODIESTERASE_3'-NUCLEOTIDASE"/>
    <property type="match status" value="1"/>
</dbReference>
<dbReference type="GO" id="GO:0009166">
    <property type="term" value="P:nucleotide catabolic process"/>
    <property type="evidence" value="ECO:0007669"/>
    <property type="project" value="InterPro"/>
</dbReference>
<reference evidence="5" key="1">
    <citation type="submission" date="2020-10" db="EMBL/GenBank/DDBJ databases">
        <authorList>
            <person name="Gilroy R."/>
        </authorList>
    </citation>
    <scope>NUCLEOTIDE SEQUENCE</scope>
    <source>
        <strain evidence="5">D5-748</strain>
    </source>
</reference>
<evidence type="ECO:0000256" key="1">
    <source>
        <dbReference type="ARBA" id="ARBA00022729"/>
    </source>
</evidence>
<comment type="similarity">
    <text evidence="2">Belongs to the 5'-nucleotidase family.</text>
</comment>
<feature type="domain" description="5'-Nucleotidase C-terminal" evidence="4">
    <location>
        <begin position="334"/>
        <end position="511"/>
    </location>
</feature>
<feature type="signal peptide" evidence="2">
    <location>
        <begin position="1"/>
        <end position="22"/>
    </location>
</feature>
<dbReference type="SUPFAM" id="SSF56300">
    <property type="entry name" value="Metallo-dependent phosphatases"/>
    <property type="match status" value="1"/>
</dbReference>
<keyword evidence="2" id="KW-0547">Nucleotide-binding</keyword>
<dbReference type="PROSITE" id="PS51257">
    <property type="entry name" value="PROKAR_LIPOPROTEIN"/>
    <property type="match status" value="1"/>
</dbReference>
<sequence>MMKQIRTIMLAALAVLSLSAVSCSGPKDGTYTFQLFTTNDVHGCYFDSVYVGNRTRNSLLAVSAYVDSVRNAVGKDKVILVDAGDCLQGDNAAYYYNYVDTVSTHLYCRIVDYMGYDAVVVGNHDIETGHPVYDRVVRQMKTPFLAGNAISDATGRPYFQDHVILKRDGIKIAILGFTNPNMKNWLSYSLWSGMTFESLIPLVQEDVDKVIAKEKPQVVIVAVHSGTGEGDGGHLESQGLDLFNSLKGVDFLVCAHDHRPFVAEKDSLCLINSGSHCRNIGHGTVTLEIKDGKCISKTLSADLIPVRKEKTDSLMKEMFMKDYQAVKAFTVQPVGELKTELRTRDAYMGMCDYVNLIHAISLGVPEARLSFAAPLTFNGYIRPGVLTYNDLFTIYPFENQLYVVKMSGKEIKDYLEYSYSTWVNTVKGRGDEHILQIVNEPDPRTGQKRWSFVGRSYNFDSAGGLFYDVDVTELVGQRVKIKSLADGTPFCSDSTYNVAMTSYRASGGGGIMREGAGIDTDSIDARIVARYPEIRELVYDYLKKNGSIDAEVIGDPSLIGAWHFTPEPLADKLMKKDMSLLFPQRK</sequence>
<dbReference type="AlphaFoldDB" id="A0A9D9HCU4"/>
<dbReference type="Gene3D" id="3.60.21.10">
    <property type="match status" value="1"/>
</dbReference>
<evidence type="ECO:0000256" key="2">
    <source>
        <dbReference type="RuleBase" id="RU362119"/>
    </source>
</evidence>
<evidence type="ECO:0000259" key="3">
    <source>
        <dbReference type="Pfam" id="PF00149"/>
    </source>
</evidence>
<dbReference type="InterPro" id="IPR029052">
    <property type="entry name" value="Metallo-depent_PP-like"/>
</dbReference>
<gene>
    <name evidence="5" type="ORF">IAC23_05950</name>
</gene>
<dbReference type="GO" id="GO:0016787">
    <property type="term" value="F:hydrolase activity"/>
    <property type="evidence" value="ECO:0007669"/>
    <property type="project" value="UniProtKB-KW"/>
</dbReference>
<evidence type="ECO:0000259" key="4">
    <source>
        <dbReference type="Pfam" id="PF02872"/>
    </source>
</evidence>
<dbReference type="Pfam" id="PF02872">
    <property type="entry name" value="5_nucleotid_C"/>
    <property type="match status" value="1"/>
</dbReference>
<keyword evidence="2" id="KW-0378">Hydrolase</keyword>
<name>A0A9D9HCU4_9BACT</name>
<accession>A0A9D9HCU4</accession>
<keyword evidence="1 2" id="KW-0732">Signal</keyword>
<dbReference type="InterPro" id="IPR008334">
    <property type="entry name" value="5'-Nucleotdase_C"/>
</dbReference>
<protein>
    <submittedName>
        <fullName evidence="5">Bifunctional metallophosphatase/5'-nucleotidase</fullName>
    </submittedName>
</protein>
<dbReference type="InterPro" id="IPR004843">
    <property type="entry name" value="Calcineurin-like_PHP"/>
</dbReference>
<organism evidence="5 6">
    <name type="scientific">Candidatus Cryptobacteroides merdavium</name>
    <dbReference type="NCBI Taxonomy" id="2840769"/>
    <lineage>
        <taxon>Bacteria</taxon>
        <taxon>Pseudomonadati</taxon>
        <taxon>Bacteroidota</taxon>
        <taxon>Bacteroidia</taxon>
        <taxon>Bacteroidales</taxon>
        <taxon>Candidatus Cryptobacteroides</taxon>
    </lineage>
</organism>
<dbReference type="Pfam" id="PF00149">
    <property type="entry name" value="Metallophos"/>
    <property type="match status" value="1"/>
</dbReference>
<feature type="domain" description="Calcineurin-like phosphoesterase" evidence="3">
    <location>
        <begin position="38"/>
        <end position="260"/>
    </location>
</feature>
<dbReference type="GO" id="GO:0030288">
    <property type="term" value="C:outer membrane-bounded periplasmic space"/>
    <property type="evidence" value="ECO:0007669"/>
    <property type="project" value="TreeGrafter"/>
</dbReference>
<dbReference type="Proteomes" id="UP000823619">
    <property type="component" value="Unassembled WGS sequence"/>
</dbReference>
<evidence type="ECO:0000313" key="5">
    <source>
        <dbReference type="EMBL" id="MBO8445218.1"/>
    </source>
</evidence>
<dbReference type="PRINTS" id="PR01607">
    <property type="entry name" value="APYRASEFAMLY"/>
</dbReference>
<dbReference type="InterPro" id="IPR006179">
    <property type="entry name" value="5_nucleotidase/apyrase"/>
</dbReference>
<dbReference type="GO" id="GO:0000166">
    <property type="term" value="F:nucleotide binding"/>
    <property type="evidence" value="ECO:0007669"/>
    <property type="project" value="UniProtKB-KW"/>
</dbReference>